<dbReference type="PROSITE" id="PS50072">
    <property type="entry name" value="CSA_PPIASE_2"/>
    <property type="match status" value="2"/>
</dbReference>
<evidence type="ECO:0000256" key="2">
    <source>
        <dbReference type="ARBA" id="ARBA00007365"/>
    </source>
</evidence>
<dbReference type="EMBL" id="KQ769179">
    <property type="protein sequence ID" value="OAD52907.1"/>
    <property type="molecule type" value="Genomic_DNA"/>
</dbReference>
<evidence type="ECO:0000256" key="4">
    <source>
        <dbReference type="ARBA" id="ARBA00040027"/>
    </source>
</evidence>
<feature type="compositionally biased region" description="Basic and acidic residues" evidence="7">
    <location>
        <begin position="672"/>
        <end position="684"/>
    </location>
</feature>
<protein>
    <recommendedName>
        <fullName evidence="4">Spliceosome-associated protein CWC27 homolog</fullName>
    </recommendedName>
    <alternativeName>
        <fullName evidence="5">Probable inactive peptidyl-prolyl cis-trans isomerase CWC27 homolog</fullName>
    </alternativeName>
</protein>
<evidence type="ECO:0000313" key="10">
    <source>
        <dbReference type="EMBL" id="OAD52907.1"/>
    </source>
</evidence>
<feature type="domain" description="PPIase cyclophilin-type" evidence="9">
    <location>
        <begin position="332"/>
        <end position="457"/>
    </location>
</feature>
<keyword evidence="8" id="KW-0732">Signal</keyword>
<gene>
    <name evidence="10" type="ORF">WN48_11153</name>
</gene>
<keyword evidence="11" id="KW-1185">Reference proteome</keyword>
<dbReference type="GO" id="GO:0003755">
    <property type="term" value="F:peptidyl-prolyl cis-trans isomerase activity"/>
    <property type="evidence" value="ECO:0007669"/>
    <property type="project" value="InterPro"/>
</dbReference>
<dbReference type="Pfam" id="PF00160">
    <property type="entry name" value="Pro_isomerase"/>
    <property type="match status" value="2"/>
</dbReference>
<dbReference type="GO" id="GO:0071013">
    <property type="term" value="C:catalytic step 2 spliceosome"/>
    <property type="evidence" value="ECO:0007669"/>
    <property type="project" value="TreeGrafter"/>
</dbReference>
<feature type="chain" id="PRO_5016380570" description="Spliceosome-associated protein CWC27 homolog" evidence="8">
    <location>
        <begin position="18"/>
        <end position="684"/>
    </location>
</feature>
<sequence length="684" mass="77919">MATLFLFCYVTVALVAAENDDGWVWKDKSQQKGDIDRSRCVLTPMGMQLDVFSYSIICEILRYQVNENLEDFGNDRPVIGFRPQNTGPYGPNSRPIVPASYPGNKEVLVGPGGPTGIVKRPSYTGSIQDGGQGNSFVPSWVREDPRYQEYDTCRCRYSFNCPSSGLKFGTCSRDKKYCCFNSRKYPALVSSQYGEGHYPPHLINGAEVHKERKEVLMKAVRRGNVYYIESRNKKEAAYVSTEKDVWHRHANIKFIEEMENEELIHGAEVHKEGKEVLMKAVRRGNVYYVESRNKKEAAYVSREKDVWHLHVNMKIIEEMENEQLVIVMKDKELWAKETPMACKNFIQLPMEGYYHDTIFHRIIQGFIAYGGDLKGTGGGGISYKITFLSTRFNCCGGDDNDSQFYFTLSSTSELQNIHTIFGKVAGETIYNMLKLKEALVDKNDRPLYPPRLIKTIILNNPFPDIIPRIIKFPFLSFGEAAKEDKEKLVILNKSLVNYGVKVDKEKRVVGKKAVRRGTAITLNQETEKRQHILRSCGRCLIAMANAGEDNGGSQFFFTLGSQLDLQNKHSTFDYVTEETIYDMLELEEALVDENDKPLYAPKMIKAELLNNPFSEIIPRIIVQETFIHDSIILCNEKFCYSNFNLLSFGEKAEEDEEESAILNRKSSGKSKSAHDHLTDPKLSS</sequence>
<proteinExistence type="inferred from homology"/>
<accession>A0A310S5V4</accession>
<dbReference type="PANTHER" id="PTHR45625">
    <property type="entry name" value="PEPTIDYL-PROLYL CIS-TRANS ISOMERASE-RELATED"/>
    <property type="match status" value="1"/>
</dbReference>
<comment type="subunit">
    <text evidence="6">Part of the activated spliceosome B/catalytic step 1 spliceosome, one of the forms of the spliceosome which has a well-formed active site but still cannot catalyze the branching reaction and is composed at least of 52 proteins, the U2, U5 and U6 snRNAs and the pre-mRNA. Recruited during early steps of activated spliceosome B maturation, it is probably one of the first proteins released from this complex as he matures to the spliceosome C complex. Component of the minor spliceosome, which splices U12-type introns.</text>
</comment>
<feature type="signal peptide" evidence="8">
    <location>
        <begin position="1"/>
        <end position="17"/>
    </location>
</feature>
<dbReference type="SUPFAM" id="SSF50891">
    <property type="entry name" value="Cyclophilin-like"/>
    <property type="match status" value="2"/>
</dbReference>
<dbReference type="AlphaFoldDB" id="A0A310S5V4"/>
<dbReference type="Gene3D" id="2.40.100.10">
    <property type="entry name" value="Cyclophilin-like"/>
    <property type="match status" value="2"/>
</dbReference>
<evidence type="ECO:0000256" key="3">
    <source>
        <dbReference type="ARBA" id="ARBA00023242"/>
    </source>
</evidence>
<feature type="region of interest" description="Disordered" evidence="7">
    <location>
        <begin position="657"/>
        <end position="684"/>
    </location>
</feature>
<keyword evidence="10" id="KW-0413">Isomerase</keyword>
<evidence type="ECO:0000256" key="5">
    <source>
        <dbReference type="ARBA" id="ARBA00042090"/>
    </source>
</evidence>
<dbReference type="InterPro" id="IPR044666">
    <property type="entry name" value="Cyclophilin_A-like"/>
</dbReference>
<keyword evidence="3" id="KW-0539">Nucleus</keyword>
<organism evidence="10 11">
    <name type="scientific">Eufriesea mexicana</name>
    <dbReference type="NCBI Taxonomy" id="516756"/>
    <lineage>
        <taxon>Eukaryota</taxon>
        <taxon>Metazoa</taxon>
        <taxon>Ecdysozoa</taxon>
        <taxon>Arthropoda</taxon>
        <taxon>Hexapoda</taxon>
        <taxon>Insecta</taxon>
        <taxon>Pterygota</taxon>
        <taxon>Neoptera</taxon>
        <taxon>Endopterygota</taxon>
        <taxon>Hymenoptera</taxon>
        <taxon>Apocrita</taxon>
        <taxon>Aculeata</taxon>
        <taxon>Apoidea</taxon>
        <taxon>Anthophila</taxon>
        <taxon>Apidae</taxon>
        <taxon>Eufriesea</taxon>
    </lineage>
</organism>
<evidence type="ECO:0000256" key="8">
    <source>
        <dbReference type="SAM" id="SignalP"/>
    </source>
</evidence>
<dbReference type="Proteomes" id="UP000250275">
    <property type="component" value="Unassembled WGS sequence"/>
</dbReference>
<evidence type="ECO:0000259" key="9">
    <source>
        <dbReference type="PROSITE" id="PS50072"/>
    </source>
</evidence>
<feature type="domain" description="PPIase cyclophilin-type" evidence="9">
    <location>
        <begin position="474"/>
        <end position="608"/>
    </location>
</feature>
<dbReference type="PANTHER" id="PTHR45625:SF6">
    <property type="entry name" value="SPLICEOSOME-ASSOCIATED PROTEIN CWC27 HOMOLOG"/>
    <property type="match status" value="1"/>
</dbReference>
<comment type="subcellular location">
    <subcellularLocation>
        <location evidence="1">Nucleus</location>
    </subcellularLocation>
</comment>
<comment type="similarity">
    <text evidence="2">Belongs to the cyclophilin-type PPIase family.</text>
</comment>
<dbReference type="InterPro" id="IPR002130">
    <property type="entry name" value="Cyclophilin-type_PPIase_dom"/>
</dbReference>
<evidence type="ECO:0000313" key="11">
    <source>
        <dbReference type="Proteomes" id="UP000250275"/>
    </source>
</evidence>
<dbReference type="InterPro" id="IPR029000">
    <property type="entry name" value="Cyclophilin-like_dom_sf"/>
</dbReference>
<evidence type="ECO:0000256" key="6">
    <source>
        <dbReference type="ARBA" id="ARBA00046368"/>
    </source>
</evidence>
<evidence type="ECO:0000256" key="1">
    <source>
        <dbReference type="ARBA" id="ARBA00004123"/>
    </source>
</evidence>
<reference evidence="10 11" key="1">
    <citation type="submission" date="2015-07" db="EMBL/GenBank/DDBJ databases">
        <title>The genome of Eufriesea mexicana.</title>
        <authorList>
            <person name="Pan H."/>
            <person name="Kapheim K."/>
        </authorList>
    </citation>
    <scope>NUCLEOTIDE SEQUENCE [LARGE SCALE GENOMIC DNA]</scope>
    <source>
        <strain evidence="10">0111107269</strain>
        <tissue evidence="10">Whole body</tissue>
    </source>
</reference>
<evidence type="ECO:0000256" key="7">
    <source>
        <dbReference type="SAM" id="MobiDB-lite"/>
    </source>
</evidence>
<name>A0A310S5V4_9HYME</name>